<dbReference type="GO" id="GO:0000298">
    <property type="term" value="F:endopolyphosphatase activity"/>
    <property type="evidence" value="ECO:0007669"/>
    <property type="project" value="TreeGrafter"/>
</dbReference>
<dbReference type="VEuPathDB" id="FungiDB:AMAG_03872"/>
<dbReference type="PANTHER" id="PTHR10340:SF55">
    <property type="entry name" value="ENDOPOLYPHOSPHATASE"/>
    <property type="match status" value="1"/>
</dbReference>
<name>A0A0L0SB51_ALLM3</name>
<dbReference type="Gene3D" id="3.60.21.10">
    <property type="match status" value="1"/>
</dbReference>
<evidence type="ECO:0000256" key="1">
    <source>
        <dbReference type="ARBA" id="ARBA00022801"/>
    </source>
</evidence>
<sequence length="568" mass="62007">MRRESPPPLLPRLLAITIVSLVLAASTASSRSSVAAAAPARPPREHVEFAPADTPRHAALQSSSRHRVRPWTDQQQQHDDVAPWPSAAGALEGAAANVNNVQPAYEFWQLTDAHLDMHYVPGTATNATCHGHPLPSALSSYTPNKSPIAGLYGAPLTQCDAPTALLDRTLAFVRRATTKWGRGGVEFVVWTGDGVRHPTDRSMPLSYAEVVGVHRYLASQVRGTVPVEVPVIPTIGNNDVFPHNSLAPHSKLLHALSHVWVPFIPADQVESFKAYGAFVVPVRDPELGTFGLSVVSINTMWFYPGNPYAAECTGGNTVVGDVHLAWLEQVLRTAKEERRQVYVIGHVPPAREHWYRRCLARYASVGWGGFSDVVVCANSSGPHVNLDHFVLVGAETAPANAALTLIPTRHTGDEHPVKHAATVRRHFTQHLLSATTALHRDQTGPIPTATPNLTVALVSPSIIPNYLPSVRRYAATLRSGSHVLSDYTQYLWNISDASTWTTATDFVVEYSARDAYGLARLDAAEYVRLAWALMGRTAVGVGEEDRDLEAVRDRFWRYFAVSTGVSEF</sequence>
<dbReference type="OrthoDB" id="348678at2759"/>
<feature type="chain" id="PRO_5005547873" evidence="4">
    <location>
        <begin position="25"/>
        <end position="568"/>
    </location>
</feature>
<dbReference type="OMA" id="VVCANSS"/>
<feature type="region of interest" description="Disordered" evidence="3">
    <location>
        <begin position="55"/>
        <end position="81"/>
    </location>
</feature>
<evidence type="ECO:0000313" key="5">
    <source>
        <dbReference type="EMBL" id="KNE59615.1"/>
    </source>
</evidence>
<evidence type="ECO:0000256" key="3">
    <source>
        <dbReference type="SAM" id="MobiDB-lite"/>
    </source>
</evidence>
<keyword evidence="1" id="KW-0378">Hydrolase</keyword>
<evidence type="ECO:0000313" key="6">
    <source>
        <dbReference type="Proteomes" id="UP000054350"/>
    </source>
</evidence>
<protein>
    <submittedName>
        <fullName evidence="5">Uncharacterized protein</fullName>
    </submittedName>
</protein>
<proteinExistence type="predicted"/>
<reference evidence="6" key="2">
    <citation type="submission" date="2009-11" db="EMBL/GenBank/DDBJ databases">
        <title>The Genome Sequence of Allomyces macrogynus strain ATCC 38327.</title>
        <authorList>
            <consortium name="The Broad Institute Genome Sequencing Platform"/>
            <person name="Russ C."/>
            <person name="Cuomo C."/>
            <person name="Shea T."/>
            <person name="Young S.K."/>
            <person name="Zeng Q."/>
            <person name="Koehrsen M."/>
            <person name="Haas B."/>
            <person name="Borodovsky M."/>
            <person name="Guigo R."/>
            <person name="Alvarado L."/>
            <person name="Berlin A."/>
            <person name="Borenstein D."/>
            <person name="Chen Z."/>
            <person name="Engels R."/>
            <person name="Freedman E."/>
            <person name="Gellesch M."/>
            <person name="Goldberg J."/>
            <person name="Griggs A."/>
            <person name="Gujja S."/>
            <person name="Heiman D."/>
            <person name="Hepburn T."/>
            <person name="Howarth C."/>
            <person name="Jen D."/>
            <person name="Larson L."/>
            <person name="Lewis B."/>
            <person name="Mehta T."/>
            <person name="Park D."/>
            <person name="Pearson M."/>
            <person name="Roberts A."/>
            <person name="Saif S."/>
            <person name="Shenoy N."/>
            <person name="Sisk P."/>
            <person name="Stolte C."/>
            <person name="Sykes S."/>
            <person name="Walk T."/>
            <person name="White J."/>
            <person name="Yandava C."/>
            <person name="Burger G."/>
            <person name="Gray M.W."/>
            <person name="Holland P.W.H."/>
            <person name="King N."/>
            <person name="Lang F.B.F."/>
            <person name="Roger A.J."/>
            <person name="Ruiz-Trillo I."/>
            <person name="Lander E."/>
            <person name="Nusbaum C."/>
        </authorList>
    </citation>
    <scope>NUCLEOTIDE SEQUENCE [LARGE SCALE GENOMIC DNA]</scope>
    <source>
        <strain evidence="6">ATCC 38327</strain>
    </source>
</reference>
<accession>A0A0L0SB51</accession>
<feature type="signal peptide" evidence="4">
    <location>
        <begin position="1"/>
        <end position="24"/>
    </location>
</feature>
<evidence type="ECO:0000256" key="4">
    <source>
        <dbReference type="SAM" id="SignalP"/>
    </source>
</evidence>
<dbReference type="SUPFAM" id="SSF56300">
    <property type="entry name" value="Metallo-dependent phosphatases"/>
    <property type="match status" value="1"/>
</dbReference>
<keyword evidence="4" id="KW-0732">Signal</keyword>
<dbReference type="GO" id="GO:0004309">
    <property type="term" value="F:exopolyphosphatase activity"/>
    <property type="evidence" value="ECO:0007669"/>
    <property type="project" value="TreeGrafter"/>
</dbReference>
<dbReference type="GO" id="GO:0008081">
    <property type="term" value="F:phosphoric diester hydrolase activity"/>
    <property type="evidence" value="ECO:0007669"/>
    <property type="project" value="TreeGrafter"/>
</dbReference>
<dbReference type="EMBL" id="GG745334">
    <property type="protein sequence ID" value="KNE59615.1"/>
    <property type="molecule type" value="Genomic_DNA"/>
</dbReference>
<keyword evidence="2" id="KW-0325">Glycoprotein</keyword>
<evidence type="ECO:0000256" key="2">
    <source>
        <dbReference type="ARBA" id="ARBA00023180"/>
    </source>
</evidence>
<organism evidence="5 6">
    <name type="scientific">Allomyces macrogynus (strain ATCC 38327)</name>
    <name type="common">Allomyces javanicus var. macrogynus</name>
    <dbReference type="NCBI Taxonomy" id="578462"/>
    <lineage>
        <taxon>Eukaryota</taxon>
        <taxon>Fungi</taxon>
        <taxon>Fungi incertae sedis</taxon>
        <taxon>Blastocladiomycota</taxon>
        <taxon>Blastocladiomycetes</taxon>
        <taxon>Blastocladiales</taxon>
        <taxon>Blastocladiaceae</taxon>
        <taxon>Allomyces</taxon>
    </lineage>
</organism>
<dbReference type="GO" id="GO:0000324">
    <property type="term" value="C:fungal-type vacuole"/>
    <property type="evidence" value="ECO:0007669"/>
    <property type="project" value="TreeGrafter"/>
</dbReference>
<dbReference type="GO" id="GO:0006798">
    <property type="term" value="P:polyphosphate catabolic process"/>
    <property type="evidence" value="ECO:0007669"/>
    <property type="project" value="TreeGrafter"/>
</dbReference>
<reference evidence="5 6" key="1">
    <citation type="submission" date="2009-11" db="EMBL/GenBank/DDBJ databases">
        <title>Annotation of Allomyces macrogynus ATCC 38327.</title>
        <authorList>
            <consortium name="The Broad Institute Genome Sequencing Platform"/>
            <person name="Russ C."/>
            <person name="Cuomo C."/>
            <person name="Burger G."/>
            <person name="Gray M.W."/>
            <person name="Holland P.W.H."/>
            <person name="King N."/>
            <person name="Lang F.B.F."/>
            <person name="Roger A.J."/>
            <person name="Ruiz-Trillo I."/>
            <person name="Young S.K."/>
            <person name="Zeng Q."/>
            <person name="Gargeya S."/>
            <person name="Fitzgerald M."/>
            <person name="Haas B."/>
            <person name="Abouelleil A."/>
            <person name="Alvarado L."/>
            <person name="Arachchi H.M."/>
            <person name="Berlin A."/>
            <person name="Chapman S.B."/>
            <person name="Gearin G."/>
            <person name="Goldberg J."/>
            <person name="Griggs A."/>
            <person name="Gujja S."/>
            <person name="Hansen M."/>
            <person name="Heiman D."/>
            <person name="Howarth C."/>
            <person name="Larimer J."/>
            <person name="Lui A."/>
            <person name="MacDonald P.J.P."/>
            <person name="McCowen C."/>
            <person name="Montmayeur A."/>
            <person name="Murphy C."/>
            <person name="Neiman D."/>
            <person name="Pearson M."/>
            <person name="Priest M."/>
            <person name="Roberts A."/>
            <person name="Saif S."/>
            <person name="Shea T."/>
            <person name="Sisk P."/>
            <person name="Stolte C."/>
            <person name="Sykes S."/>
            <person name="Wortman J."/>
            <person name="Nusbaum C."/>
            <person name="Birren B."/>
        </authorList>
    </citation>
    <scope>NUCLEOTIDE SEQUENCE [LARGE SCALE GENOMIC DNA]</scope>
    <source>
        <strain evidence="5 6">ATCC 38327</strain>
    </source>
</reference>
<dbReference type="AlphaFoldDB" id="A0A0L0SB51"/>
<keyword evidence="6" id="KW-1185">Reference proteome</keyword>
<dbReference type="InterPro" id="IPR029052">
    <property type="entry name" value="Metallo-depent_PP-like"/>
</dbReference>
<dbReference type="Proteomes" id="UP000054350">
    <property type="component" value="Unassembled WGS sequence"/>
</dbReference>
<dbReference type="eggNOG" id="KOG3770">
    <property type="taxonomic scope" value="Eukaryota"/>
</dbReference>
<dbReference type="STRING" id="578462.A0A0L0SB51"/>
<dbReference type="GO" id="GO:0005615">
    <property type="term" value="C:extracellular space"/>
    <property type="evidence" value="ECO:0007669"/>
    <property type="project" value="TreeGrafter"/>
</dbReference>
<dbReference type="PANTHER" id="PTHR10340">
    <property type="entry name" value="SPHINGOMYELIN PHOSPHODIESTERASE"/>
    <property type="match status" value="1"/>
</dbReference>
<gene>
    <name evidence="5" type="ORF">AMAG_03872</name>
</gene>